<keyword evidence="1" id="KW-0472">Membrane</keyword>
<organism evidence="2">
    <name type="scientific">Staphylococcus phage vB_VibM_10AMN12</name>
    <dbReference type="NCBI Taxonomy" id="3076785"/>
    <lineage>
        <taxon>Viruses</taxon>
        <taxon>Duplodnaviria</taxon>
        <taxon>Heunggongvirae</taxon>
        <taxon>Uroviricota</taxon>
        <taxon>Caudoviricetes</taxon>
    </lineage>
</organism>
<dbReference type="EMBL" id="OR481006">
    <property type="protein sequence ID" value="WNO47436.1"/>
    <property type="molecule type" value="Genomic_DNA"/>
</dbReference>
<proteinExistence type="predicted"/>
<feature type="transmembrane region" description="Helical" evidence="1">
    <location>
        <begin position="33"/>
        <end position="54"/>
    </location>
</feature>
<keyword evidence="1" id="KW-1133">Transmembrane helix</keyword>
<sequence>MVKFFINWAVAYSSIMVVGEMFDLTYTWELPSFLLQMGIGLAGILIFEVITTLVKKD</sequence>
<reference evidence="2" key="1">
    <citation type="submission" date="2023-08" db="EMBL/GenBank/DDBJ databases">
        <authorList>
            <person name="Nazir A."/>
        </authorList>
    </citation>
    <scope>NUCLEOTIDE SEQUENCE</scope>
</reference>
<keyword evidence="1" id="KW-0812">Transmembrane</keyword>
<evidence type="ECO:0000313" key="2">
    <source>
        <dbReference type="EMBL" id="WNO47436.1"/>
    </source>
</evidence>
<accession>A0AA96KSX5</accession>
<evidence type="ECO:0000256" key="1">
    <source>
        <dbReference type="SAM" id="Phobius"/>
    </source>
</evidence>
<protein>
    <submittedName>
        <fullName evidence="2">Uncharacterized protein</fullName>
    </submittedName>
</protein>
<name>A0AA96KSX5_9CAUD</name>